<dbReference type="EC" id="2.4.1.301" evidence="4"/>
<accession>A0A1X6Z2J1</accession>
<evidence type="ECO:0000313" key="4">
    <source>
        <dbReference type="EMBL" id="SLN38675.1"/>
    </source>
</evidence>
<evidence type="ECO:0000256" key="1">
    <source>
        <dbReference type="ARBA" id="ARBA00022676"/>
    </source>
</evidence>
<dbReference type="EMBL" id="FWFU01000002">
    <property type="protein sequence ID" value="SLN38675.1"/>
    <property type="molecule type" value="Genomic_DNA"/>
</dbReference>
<sequence length="434" mass="48125">MDQKPACENPVSPTPDYGPKVLIVAQNASARMGGEAFLPLKYFEILKQRGIPATLIAHSRNRHELTEALPDFTDDMYFIDDTALHRATWNIGRYLPAALRPVLIGNLLNQINEYYQARLIRRLVGEGRVDIIHQPIPVSPRAPSRIHGFGVPVVIGPMNGNMSYPEGYEDYESRATRLLIPAARALGMFANLAIPGKRRADVLLVANERTRDGLPVPDRTRAELLVENGVDLSVWSTDDTPRAPASPGRLRLVFMGRLIPLKGLDFTIEAIRLARERGADVTLDVLGDGPERARLEKRIGEAGLAGHVTFHGFRPQRDCAEVLRASDALILNSLRECGGAVVLEAMSMGRPVIAADWGGPADYIDPTCGILVAPAPRRDFHHRLSQAILTLANDPETRHNMSEAGIQKIKSRFDWQKKIDRILEIYHEALTAHR</sequence>
<organism evidence="4 5">
    <name type="scientific">Roseovarius halotolerans</name>
    <dbReference type="NCBI Taxonomy" id="505353"/>
    <lineage>
        <taxon>Bacteria</taxon>
        <taxon>Pseudomonadati</taxon>
        <taxon>Pseudomonadota</taxon>
        <taxon>Alphaproteobacteria</taxon>
        <taxon>Rhodobacterales</taxon>
        <taxon>Roseobacteraceae</taxon>
        <taxon>Roseovarius</taxon>
    </lineage>
</organism>
<dbReference type="AlphaFoldDB" id="A0A1X6Z2J1"/>
<dbReference type="PANTHER" id="PTHR12526:SF510">
    <property type="entry name" value="D-INOSITOL 3-PHOSPHATE GLYCOSYLTRANSFERASE"/>
    <property type="match status" value="1"/>
</dbReference>
<proteinExistence type="predicted"/>
<dbReference type="GO" id="GO:0016757">
    <property type="term" value="F:glycosyltransferase activity"/>
    <property type="evidence" value="ECO:0007669"/>
    <property type="project" value="UniProtKB-KW"/>
</dbReference>
<keyword evidence="5" id="KW-1185">Reference proteome</keyword>
<dbReference type="PANTHER" id="PTHR12526">
    <property type="entry name" value="GLYCOSYLTRANSFERASE"/>
    <property type="match status" value="1"/>
</dbReference>
<dbReference type="SUPFAM" id="SSF53756">
    <property type="entry name" value="UDP-Glycosyltransferase/glycogen phosphorylase"/>
    <property type="match status" value="1"/>
</dbReference>
<keyword evidence="1 4" id="KW-0328">Glycosyltransferase</keyword>
<feature type="domain" description="Glycosyl transferase family 1" evidence="3">
    <location>
        <begin position="248"/>
        <end position="407"/>
    </location>
</feature>
<keyword evidence="2 4" id="KW-0808">Transferase</keyword>
<dbReference type="CDD" id="cd03801">
    <property type="entry name" value="GT4_PimA-like"/>
    <property type="match status" value="1"/>
</dbReference>
<protein>
    <submittedName>
        <fullName evidence="4">Alpha-D-kanosaminyltransferase</fullName>
        <ecNumber evidence="4">2.4.1.301</ecNumber>
    </submittedName>
</protein>
<dbReference type="Pfam" id="PF00534">
    <property type="entry name" value="Glycos_transf_1"/>
    <property type="match status" value="1"/>
</dbReference>
<gene>
    <name evidence="4" type="primary">kanE_2</name>
    <name evidence="4" type="ORF">ROH8110_02041</name>
</gene>
<dbReference type="OrthoDB" id="9790710at2"/>
<evidence type="ECO:0000259" key="3">
    <source>
        <dbReference type="Pfam" id="PF00534"/>
    </source>
</evidence>
<reference evidence="4 5" key="1">
    <citation type="submission" date="2017-03" db="EMBL/GenBank/DDBJ databases">
        <authorList>
            <person name="Afonso C.L."/>
            <person name="Miller P.J."/>
            <person name="Scott M.A."/>
            <person name="Spackman E."/>
            <person name="Goraichik I."/>
            <person name="Dimitrov K.M."/>
            <person name="Suarez D.L."/>
            <person name="Swayne D.E."/>
        </authorList>
    </citation>
    <scope>NUCLEOTIDE SEQUENCE [LARGE SCALE GENOMIC DNA]</scope>
    <source>
        <strain evidence="4 5">CECT 8110</strain>
    </source>
</reference>
<dbReference type="InterPro" id="IPR001296">
    <property type="entry name" value="Glyco_trans_1"/>
</dbReference>
<evidence type="ECO:0000313" key="5">
    <source>
        <dbReference type="Proteomes" id="UP000193207"/>
    </source>
</evidence>
<dbReference type="RefSeq" id="WP_085817616.1">
    <property type="nucleotide sequence ID" value="NZ_FWFU01000002.1"/>
</dbReference>
<dbReference type="Gene3D" id="3.40.50.2000">
    <property type="entry name" value="Glycogen Phosphorylase B"/>
    <property type="match status" value="2"/>
</dbReference>
<evidence type="ECO:0000256" key="2">
    <source>
        <dbReference type="ARBA" id="ARBA00022679"/>
    </source>
</evidence>
<dbReference type="Proteomes" id="UP000193207">
    <property type="component" value="Unassembled WGS sequence"/>
</dbReference>
<name>A0A1X6Z2J1_9RHOB</name>